<gene>
    <name evidence="12" type="ORF">VIN01S_18460</name>
</gene>
<organism evidence="12 13">
    <name type="scientific">Vibrio inusitatus NBRC 102082</name>
    <dbReference type="NCBI Taxonomy" id="1219070"/>
    <lineage>
        <taxon>Bacteria</taxon>
        <taxon>Pseudomonadati</taxon>
        <taxon>Pseudomonadota</taxon>
        <taxon>Gammaproteobacteria</taxon>
        <taxon>Vibrionales</taxon>
        <taxon>Vibrionaceae</taxon>
        <taxon>Vibrio</taxon>
    </lineage>
</organism>
<keyword evidence="5 9" id="KW-1003">Cell membrane</keyword>
<feature type="transmembrane region" description="Helical" evidence="9">
    <location>
        <begin position="519"/>
        <end position="541"/>
    </location>
</feature>
<dbReference type="InterPro" id="IPR005672">
    <property type="entry name" value="Phosphate_PstA"/>
</dbReference>
<evidence type="ECO:0000256" key="2">
    <source>
        <dbReference type="ARBA" id="ARBA00007069"/>
    </source>
</evidence>
<dbReference type="InterPro" id="IPR035906">
    <property type="entry name" value="MetI-like_sf"/>
</dbReference>
<dbReference type="SUPFAM" id="SSF161098">
    <property type="entry name" value="MetI-like"/>
    <property type="match status" value="1"/>
</dbReference>
<dbReference type="PANTHER" id="PTHR43470:SF6">
    <property type="entry name" value="PHOSPHATE TRANSPORT SYSTEM PERMEASE PROTEIN PSTA"/>
    <property type="match status" value="1"/>
</dbReference>
<feature type="coiled-coil region" evidence="10">
    <location>
        <begin position="213"/>
        <end position="240"/>
    </location>
</feature>
<dbReference type="CDD" id="cd06261">
    <property type="entry name" value="TM_PBP2"/>
    <property type="match status" value="1"/>
</dbReference>
<dbReference type="Proteomes" id="UP000318717">
    <property type="component" value="Unassembled WGS sequence"/>
</dbReference>
<feature type="transmembrane region" description="Helical" evidence="9">
    <location>
        <begin position="302"/>
        <end position="331"/>
    </location>
</feature>
<evidence type="ECO:0000256" key="9">
    <source>
        <dbReference type="RuleBase" id="RU363043"/>
    </source>
</evidence>
<sequence length="559" mass="62833">MIKWFRSGKPWIWLTSMAVSVSILSMLTVLLFIGWKGMSHFWPQTVYEWKNDSGQTLIGQIYQRQQVPWSQLSITQRQAVPSALRSELEVQTLPELERLVIKVGNRDIYGGEFVSEFFHDWSQPVAEPDLLVVERKRGGQFFGRVLAFEEQGTRHSISSAKEIKALLELTQHERDKIESIVDTQVEPATDGMRRADQALRRLQADKSTDKQRISRLISTKDQLNANRTQAELQIEEIRQQIEQRMLVVKDMNGDLHSISFSLIINAWYPNQMTLLDKVAHWFHQGALFLYDEPRESNSEGGVFPAIFGTILLVLLMSLAVMPLGVLAGLYLHEYAQNNWLTRLIRITVQNLAGVPSIVYGVFGLGFFVYTLGGSIDDLFYSDNLPAPTFGTPGLLWASLTLAMLTLPVVVVTIEDGLSRIPKSVRYGAFALGATKSETIFRVVLPMAFPAVLTALILAVARAAGEVAPLMLVGVVKLAPNLPIDGQFPYIHLDRKFMHLGFHIYDAGFQTTNLEGAKSLVYATSMLLVTVIIGLNLIAIRIRNSLRNSYRNLGFDEHVF</sequence>
<evidence type="ECO:0000256" key="5">
    <source>
        <dbReference type="ARBA" id="ARBA00022475"/>
    </source>
</evidence>
<dbReference type="Gene3D" id="1.10.3720.10">
    <property type="entry name" value="MetI-like"/>
    <property type="match status" value="1"/>
</dbReference>
<dbReference type="GO" id="GO:0035435">
    <property type="term" value="P:phosphate ion transmembrane transport"/>
    <property type="evidence" value="ECO:0007669"/>
    <property type="project" value="InterPro"/>
</dbReference>
<keyword evidence="13" id="KW-1185">Reference proteome</keyword>
<feature type="transmembrane region" description="Helical" evidence="9">
    <location>
        <begin position="438"/>
        <end position="460"/>
    </location>
</feature>
<dbReference type="NCBIfam" id="TIGR00974">
    <property type="entry name" value="3a0107s02c"/>
    <property type="match status" value="1"/>
</dbReference>
<dbReference type="AlphaFoldDB" id="A0A4Y3HWG9"/>
<keyword evidence="10" id="KW-0175">Coiled coil</keyword>
<dbReference type="GO" id="GO:0005315">
    <property type="term" value="F:phosphate transmembrane transporter activity"/>
    <property type="evidence" value="ECO:0007669"/>
    <property type="project" value="InterPro"/>
</dbReference>
<keyword evidence="4" id="KW-0813">Transport</keyword>
<dbReference type="PROSITE" id="PS50928">
    <property type="entry name" value="ABC_TM1"/>
    <property type="match status" value="1"/>
</dbReference>
<dbReference type="InterPro" id="IPR000515">
    <property type="entry name" value="MetI-like"/>
</dbReference>
<evidence type="ECO:0000256" key="8">
    <source>
        <dbReference type="ARBA" id="ARBA00023136"/>
    </source>
</evidence>
<evidence type="ECO:0000256" key="6">
    <source>
        <dbReference type="ARBA" id="ARBA00022692"/>
    </source>
</evidence>
<evidence type="ECO:0000256" key="3">
    <source>
        <dbReference type="ARBA" id="ARBA00016864"/>
    </source>
</evidence>
<evidence type="ECO:0000256" key="7">
    <source>
        <dbReference type="ARBA" id="ARBA00022989"/>
    </source>
</evidence>
<feature type="transmembrane region" description="Helical" evidence="9">
    <location>
        <begin position="351"/>
        <end position="375"/>
    </location>
</feature>
<dbReference type="EMBL" id="BJLF01000008">
    <property type="protein sequence ID" value="GEA51042.1"/>
    <property type="molecule type" value="Genomic_DNA"/>
</dbReference>
<evidence type="ECO:0000256" key="1">
    <source>
        <dbReference type="ARBA" id="ARBA00004651"/>
    </source>
</evidence>
<reference evidence="12 13" key="1">
    <citation type="submission" date="2019-06" db="EMBL/GenBank/DDBJ databases">
        <title>Whole genome shotgun sequence of Vibrio inusitatus NBRC 102082.</title>
        <authorList>
            <person name="Hosoyama A."/>
            <person name="Uohara A."/>
            <person name="Ohji S."/>
            <person name="Ichikawa N."/>
        </authorList>
    </citation>
    <scope>NUCLEOTIDE SEQUENCE [LARGE SCALE GENOMIC DNA]</scope>
    <source>
        <strain evidence="12 13">NBRC 102082</strain>
    </source>
</reference>
<evidence type="ECO:0000313" key="12">
    <source>
        <dbReference type="EMBL" id="GEA51042.1"/>
    </source>
</evidence>
<keyword evidence="7 9" id="KW-1133">Transmembrane helix</keyword>
<dbReference type="PANTHER" id="PTHR43470">
    <property type="entry name" value="PHOSPHATE TRANSPORT SYSTEM PERMEASE PROTEIN PSTA-RELATED"/>
    <property type="match status" value="1"/>
</dbReference>
<accession>A0A4Y3HWG9</accession>
<dbReference type="Pfam" id="PF00528">
    <property type="entry name" value="BPD_transp_1"/>
    <property type="match status" value="1"/>
</dbReference>
<name>A0A4Y3HWG9_9VIBR</name>
<feature type="transmembrane region" description="Helical" evidence="9">
    <location>
        <begin position="395"/>
        <end position="417"/>
    </location>
</feature>
<protein>
    <recommendedName>
        <fullName evidence="3 9">Phosphate transport system permease protein PstA</fullName>
    </recommendedName>
</protein>
<comment type="subcellular location">
    <subcellularLocation>
        <location evidence="9">Cell inner membrane</location>
        <topology evidence="9">Multi-pass membrane protein</topology>
    </subcellularLocation>
    <subcellularLocation>
        <location evidence="1">Cell membrane</location>
        <topology evidence="1">Multi-pass membrane protein</topology>
    </subcellularLocation>
</comment>
<keyword evidence="8 9" id="KW-0472">Membrane</keyword>
<dbReference type="GO" id="GO:0005886">
    <property type="term" value="C:plasma membrane"/>
    <property type="evidence" value="ECO:0007669"/>
    <property type="project" value="UniProtKB-SubCell"/>
</dbReference>
<comment type="caution">
    <text evidence="12">The sequence shown here is derived from an EMBL/GenBank/DDBJ whole genome shotgun (WGS) entry which is preliminary data.</text>
</comment>
<comment type="similarity">
    <text evidence="2 9">Belongs to the binding-protein-dependent transport system permease family. CysTW subfamily.</text>
</comment>
<evidence type="ECO:0000259" key="11">
    <source>
        <dbReference type="PROSITE" id="PS50928"/>
    </source>
</evidence>
<feature type="transmembrane region" description="Helical" evidence="9">
    <location>
        <begin position="12"/>
        <end position="35"/>
    </location>
</feature>
<evidence type="ECO:0000256" key="10">
    <source>
        <dbReference type="SAM" id="Coils"/>
    </source>
</evidence>
<keyword evidence="6 9" id="KW-0812">Transmembrane</keyword>
<feature type="domain" description="ABC transmembrane type-1" evidence="11">
    <location>
        <begin position="306"/>
        <end position="538"/>
    </location>
</feature>
<evidence type="ECO:0000256" key="4">
    <source>
        <dbReference type="ARBA" id="ARBA00022448"/>
    </source>
</evidence>
<proteinExistence type="inferred from homology"/>
<evidence type="ECO:0000313" key="13">
    <source>
        <dbReference type="Proteomes" id="UP000318717"/>
    </source>
</evidence>